<dbReference type="EMBL" id="JH793182">
    <property type="protein sequence ID" value="ELQ37699.1"/>
    <property type="molecule type" value="Genomic_DNA"/>
</dbReference>
<proteinExistence type="predicted"/>
<accession>A0AA97PKB8</accession>
<feature type="compositionally biased region" description="Pro residues" evidence="1">
    <location>
        <begin position="33"/>
        <end position="42"/>
    </location>
</feature>
<reference evidence="2" key="1">
    <citation type="journal article" date="2012" name="PLoS Genet.">
        <title>Comparative analysis of the genomes of two field isolates of the rice blast fungus Magnaporthe oryzae.</title>
        <authorList>
            <person name="Xue M."/>
            <person name="Yang J."/>
            <person name="Li Z."/>
            <person name="Hu S."/>
            <person name="Yao N."/>
            <person name="Dean R.A."/>
            <person name="Zhao W."/>
            <person name="Shen M."/>
            <person name="Zhang H."/>
            <person name="Li C."/>
            <person name="Liu L."/>
            <person name="Cao L."/>
            <person name="Xu X."/>
            <person name="Xing Y."/>
            <person name="Hsiang T."/>
            <person name="Zhang Z."/>
            <person name="Xu J.R."/>
            <person name="Peng Y.L."/>
        </authorList>
    </citation>
    <scope>NUCLEOTIDE SEQUENCE</scope>
    <source>
        <strain evidence="2">Y34</strain>
    </source>
</reference>
<feature type="compositionally biased region" description="Low complexity" evidence="1">
    <location>
        <begin position="448"/>
        <end position="459"/>
    </location>
</feature>
<evidence type="ECO:0008006" key="3">
    <source>
        <dbReference type="Google" id="ProtNLM"/>
    </source>
</evidence>
<feature type="region of interest" description="Disordered" evidence="1">
    <location>
        <begin position="438"/>
        <end position="462"/>
    </location>
</feature>
<protein>
    <recommendedName>
        <fullName evidence="3">Geranylgeranyl pyrophosphate synthetase</fullName>
    </recommendedName>
</protein>
<sequence>MSELRWQARGRGGAPYRRGGRGGWAPRSFAAPPKEPSAPAPPLGNLIQDLKPEDLEDASRDLEGVANITKRSLVASFNWLDADNSTILIPGRPPKWSPLSQAREIPDDNGKYGIGSSISTRKEFRDQNAARFPRHPMEPAVLAALTMTPNLCSEQIIDVVACGSTMGNLLRFVTSQDKQFRILVEKVGSTIFLVRRENSPTELIPDLQGYGHSFPEHYTIWEHDVAGSKSHQRIVRYRFGSMNFMMRFEGDGFIAKTAALENSNSSSTKVNSREKTSLDELTDSLSGTTLSRGLNPPCTSLKVKRSGDLVDQDLIFDLKTRSSKKIDQIEDIIKGEIPRLWLAGISKLILAFHGGGVFRDVLIEELSDKIKEWEAANKVPLAKMAALIHRIGDIVRGRSDGKLELCHSQAGVLEIREQLPDAGDALSPAVREMWLESTLQSDDDDASSGESGSGDESSGCVRIRPEDDIIIRPSEMPQSVVQAGTNLSNEATAANCFPGLRVTPRVRKRGKARRAVEGCMKQFAGQLVICSSGKKPQEADLAS</sequence>
<dbReference type="PANTHER" id="PTHR35179">
    <property type="entry name" value="PROTEIN CBG02620"/>
    <property type="match status" value="1"/>
</dbReference>
<dbReference type="PANTHER" id="PTHR35179:SF2">
    <property type="entry name" value="START DOMAIN-CONTAINING PROTEIN"/>
    <property type="match status" value="1"/>
</dbReference>
<gene>
    <name evidence="2" type="ORF">OOU_Y34scaffold00582g2</name>
</gene>
<name>A0AA97PKB8_PYRO3</name>
<feature type="region of interest" description="Disordered" evidence="1">
    <location>
        <begin position="1"/>
        <end position="46"/>
    </location>
</feature>
<evidence type="ECO:0000256" key="1">
    <source>
        <dbReference type="SAM" id="MobiDB-lite"/>
    </source>
</evidence>
<dbReference type="Proteomes" id="UP000011086">
    <property type="component" value="Unassembled WGS sequence"/>
</dbReference>
<organism evidence="2">
    <name type="scientific">Pyricularia oryzae (strain Y34)</name>
    <name type="common">Rice blast fungus</name>
    <name type="synonym">Magnaporthe oryzae</name>
    <dbReference type="NCBI Taxonomy" id="1143189"/>
    <lineage>
        <taxon>Eukaryota</taxon>
        <taxon>Fungi</taxon>
        <taxon>Dikarya</taxon>
        <taxon>Ascomycota</taxon>
        <taxon>Pezizomycotina</taxon>
        <taxon>Sordariomycetes</taxon>
        <taxon>Sordariomycetidae</taxon>
        <taxon>Magnaporthales</taxon>
        <taxon>Pyriculariaceae</taxon>
        <taxon>Pyricularia</taxon>
    </lineage>
</organism>
<evidence type="ECO:0000313" key="2">
    <source>
        <dbReference type="EMBL" id="ELQ37699.1"/>
    </source>
</evidence>
<dbReference type="AlphaFoldDB" id="A0AA97PKB8"/>